<evidence type="ECO:0000259" key="2">
    <source>
        <dbReference type="Pfam" id="PF25934"/>
    </source>
</evidence>
<dbReference type="EMBL" id="CP039139">
    <property type="protein sequence ID" value="QCQ76512.1"/>
    <property type="molecule type" value="Genomic_DNA"/>
</dbReference>
<feature type="region of interest" description="Disordered" evidence="1">
    <location>
        <begin position="1"/>
        <end position="22"/>
    </location>
</feature>
<dbReference type="Proteomes" id="UP000299011">
    <property type="component" value="Chromosome"/>
</dbReference>
<accession>A0A059TUF7</accession>
<evidence type="ECO:0000313" key="6">
    <source>
        <dbReference type="Proteomes" id="UP000299011"/>
    </source>
</evidence>
<sequence length="79" mass="8530">MSSMDGQPTSATDVTTTPTVVPVTDVPSSARVHHFDELGERTQDALLTALPTGELDIDPSTTRLSRGDVVVFTEYVRIQ</sequence>
<dbReference type="GeneID" id="40157753"/>
<evidence type="ECO:0000313" key="3">
    <source>
        <dbReference type="EMBL" id="AHZ23419.1"/>
    </source>
</evidence>
<dbReference type="AlphaFoldDB" id="A0A059TUF7"/>
<evidence type="ECO:0000256" key="1">
    <source>
        <dbReference type="SAM" id="MobiDB-lite"/>
    </source>
</evidence>
<dbReference type="RefSeq" id="WP_137685680.1">
    <property type="nucleotide sequence ID" value="NC_017941.2"/>
</dbReference>
<dbReference type="Proteomes" id="UP000027075">
    <property type="component" value="Chromosome"/>
</dbReference>
<feature type="domain" description="DUF7979" evidence="2">
    <location>
        <begin position="17"/>
        <end position="75"/>
    </location>
</feature>
<dbReference type="OrthoDB" id="296997at2157"/>
<evidence type="ECO:0000313" key="4">
    <source>
        <dbReference type="EMBL" id="QCQ76512.1"/>
    </source>
</evidence>
<dbReference type="Pfam" id="PF25934">
    <property type="entry name" value="DUF7979"/>
    <property type="match status" value="1"/>
</dbReference>
<dbReference type="InterPro" id="IPR058285">
    <property type="entry name" value="DUF7979"/>
</dbReference>
<dbReference type="EMBL" id="CP007551">
    <property type="protein sequence ID" value="AHZ23419.1"/>
    <property type="molecule type" value="Genomic_DNA"/>
</dbReference>
<proteinExistence type="predicted"/>
<evidence type="ECO:0000313" key="5">
    <source>
        <dbReference type="Proteomes" id="UP000027075"/>
    </source>
</evidence>
<reference evidence="4 6" key="2">
    <citation type="submission" date="2019-04" db="EMBL/GenBank/DDBJ databases">
        <title>Methylomes of two halophilic Archaea, Haloarcula marismortui and Haloferax mediterranei.</title>
        <authorList>
            <person name="DasSarma S."/>
            <person name="DasSarma P."/>
            <person name="DasSarma S."/>
            <person name="Fomenkov A."/>
            <person name="Vincze T."/>
            <person name="Anton B.P."/>
            <person name="Roberts R.J."/>
        </authorList>
    </citation>
    <scope>NUCLEOTIDE SEQUENCE [LARGE SCALE GENOMIC DNA]</scope>
    <source>
        <strain evidence="4">ATCC 33500</strain>
        <strain evidence="6">ATCC 33500 / DSM 1411 / JCM 8866 / NBRC 14739 / NCIMB 2177 / R-4</strain>
    </source>
</reference>
<protein>
    <recommendedName>
        <fullName evidence="2">DUF7979 domain-containing protein</fullName>
    </recommendedName>
</protein>
<feature type="compositionally biased region" description="Low complexity" evidence="1">
    <location>
        <begin position="8"/>
        <end position="22"/>
    </location>
</feature>
<reference evidence="3 5" key="1">
    <citation type="submission" date="2014-04" db="EMBL/GenBank/DDBJ databases">
        <title>Transcriptional profiles of Haloferax mediterranei on the basis of nitrogen availability.</title>
        <authorList>
            <person name="Bautista V."/>
        </authorList>
    </citation>
    <scope>NUCLEOTIDE SEQUENCE [LARGE SCALE GENOMIC DNA]</scope>
    <source>
        <strain evidence="3">ATCC 33500</strain>
        <strain evidence="5">ATCC 33500 / DSM 1411 / JCM 8866 / NBRC 14739 / NCIMB 2177 / R-4</strain>
    </source>
</reference>
<gene>
    <name evidence="3" type="ORF">BM92_12560</name>
    <name evidence="4" type="ORF">E6P09_15010</name>
</gene>
<name>A0A059TUF7_HALMT</name>
<organism evidence="3 5">
    <name type="scientific">Haloferax mediterranei (strain ATCC 33500 / DSM 1411 / JCM 8866 / NBRC 14739 / NCIMB 2177 / R-4)</name>
    <name type="common">Halobacterium mediterranei</name>
    <dbReference type="NCBI Taxonomy" id="523841"/>
    <lineage>
        <taxon>Archaea</taxon>
        <taxon>Methanobacteriati</taxon>
        <taxon>Methanobacteriota</taxon>
        <taxon>Stenosarchaea group</taxon>
        <taxon>Halobacteria</taxon>
        <taxon>Halobacteriales</taxon>
        <taxon>Haloferacaceae</taxon>
        <taxon>Haloferax</taxon>
    </lineage>
</organism>